<evidence type="ECO:0000313" key="3">
    <source>
        <dbReference type="Proteomes" id="UP000671879"/>
    </source>
</evidence>
<proteinExistence type="predicted"/>
<name>A0A9Q7A7C2_9BACT</name>
<reference evidence="3" key="1">
    <citation type="submission" date="2021-04" db="EMBL/GenBank/DDBJ databases">
        <title>A novel Synergistetes isolate from a pyrite-forming mixed culture.</title>
        <authorList>
            <person name="Bunk B."/>
            <person name="Sproer C."/>
            <person name="Spring S."/>
            <person name="Pester M."/>
        </authorList>
    </citation>
    <scope>NUCLEOTIDE SEQUENCE [LARGE SCALE GENOMIC DNA]</scope>
    <source>
        <strain evidence="3">J.5.4.2-T.3.5.2</strain>
    </source>
</reference>
<dbReference type="RefSeq" id="WP_274373330.1">
    <property type="nucleotide sequence ID" value="NZ_CP072943.1"/>
</dbReference>
<keyword evidence="3" id="KW-1185">Reference proteome</keyword>
<dbReference type="EMBL" id="CP072943">
    <property type="protein sequence ID" value="QTX32116.1"/>
    <property type="molecule type" value="Genomic_DNA"/>
</dbReference>
<dbReference type="GO" id="GO:0008168">
    <property type="term" value="F:methyltransferase activity"/>
    <property type="evidence" value="ECO:0007669"/>
    <property type="project" value="UniProtKB-KW"/>
</dbReference>
<dbReference type="PANTHER" id="PTHR43591:SF24">
    <property type="entry name" value="2-METHOXY-6-POLYPRENYL-1,4-BENZOQUINOL METHYLASE, MITOCHONDRIAL"/>
    <property type="match status" value="1"/>
</dbReference>
<keyword evidence="2" id="KW-0808">Transferase</keyword>
<dbReference type="Pfam" id="PF13847">
    <property type="entry name" value="Methyltransf_31"/>
    <property type="match status" value="1"/>
</dbReference>
<dbReference type="SUPFAM" id="SSF53335">
    <property type="entry name" value="S-adenosyl-L-methionine-dependent methyltransferases"/>
    <property type="match status" value="1"/>
</dbReference>
<dbReference type="CDD" id="cd02440">
    <property type="entry name" value="AdoMet_MTases"/>
    <property type="match status" value="1"/>
</dbReference>
<dbReference type="GO" id="GO:0032259">
    <property type="term" value="P:methylation"/>
    <property type="evidence" value="ECO:0007669"/>
    <property type="project" value="UniProtKB-KW"/>
</dbReference>
<dbReference type="Gene3D" id="3.40.50.150">
    <property type="entry name" value="Vaccinia Virus protein VP39"/>
    <property type="match status" value="1"/>
</dbReference>
<gene>
    <name evidence="2" type="ORF">KAR29_12530</name>
</gene>
<keyword evidence="2" id="KW-0489">Methyltransferase</keyword>
<evidence type="ECO:0000259" key="1">
    <source>
        <dbReference type="Pfam" id="PF13847"/>
    </source>
</evidence>
<dbReference type="Proteomes" id="UP000671879">
    <property type="component" value="Chromosome"/>
</dbReference>
<dbReference type="AlphaFoldDB" id="A0A9Q7A7C2"/>
<protein>
    <submittedName>
        <fullName evidence="2">Methyltransferase domain-containing protein</fullName>
    </submittedName>
</protein>
<sequence length="191" mass="21013">MTAVERRQGFGHPCSFHIHDPERIFDVLDLKEGTSFLDLGCGTGAYSRLAARRIGPSGKVFALDRRGDLLRSLRDEAAEEGLTQLAVVVADITEPLPVADETVDVCFLCTVLHSFREEKDRSALFGEMRRVLKSGGRAAVVECRKGRTDFGPPERWRLSEEAVDDLAVGAGLRKVSTTDLGLTFLALHEKT</sequence>
<feature type="domain" description="Methyltransferase" evidence="1">
    <location>
        <begin position="31"/>
        <end position="144"/>
    </location>
</feature>
<evidence type="ECO:0000313" key="2">
    <source>
        <dbReference type="EMBL" id="QTX32116.1"/>
    </source>
</evidence>
<accession>A0A9Q7A7C2</accession>
<organism evidence="2 3">
    <name type="scientific">Aminithiophilus ramosus</name>
    <dbReference type="NCBI Taxonomy" id="3029084"/>
    <lineage>
        <taxon>Bacteria</taxon>
        <taxon>Thermotogati</taxon>
        <taxon>Synergistota</taxon>
        <taxon>Synergistia</taxon>
        <taxon>Synergistales</taxon>
        <taxon>Aminithiophilaceae</taxon>
        <taxon>Aminithiophilus</taxon>
    </lineage>
</organism>
<dbReference type="InterPro" id="IPR029063">
    <property type="entry name" value="SAM-dependent_MTases_sf"/>
</dbReference>
<dbReference type="KEGG" id="aram:KAR29_12530"/>
<dbReference type="PANTHER" id="PTHR43591">
    <property type="entry name" value="METHYLTRANSFERASE"/>
    <property type="match status" value="1"/>
</dbReference>
<dbReference type="InterPro" id="IPR025714">
    <property type="entry name" value="Methyltranfer_dom"/>
</dbReference>